<feature type="region of interest" description="Disordered" evidence="12">
    <location>
        <begin position="2144"/>
        <end position="2180"/>
    </location>
</feature>
<evidence type="ECO:0000256" key="8">
    <source>
        <dbReference type="ARBA" id="ARBA00023242"/>
    </source>
</evidence>
<evidence type="ECO:0000259" key="15">
    <source>
        <dbReference type="PROSITE" id="PS50827"/>
    </source>
</evidence>
<dbReference type="CDD" id="cd05509">
    <property type="entry name" value="Bromo_gcn5_like"/>
    <property type="match status" value="1"/>
</dbReference>
<dbReference type="InterPro" id="IPR028941">
    <property type="entry name" value="WHIM2_dom"/>
</dbReference>
<accession>A0AAD9V7B8</accession>
<evidence type="ECO:0000256" key="5">
    <source>
        <dbReference type="ARBA" id="ARBA00023015"/>
    </source>
</evidence>
<proteinExistence type="predicted"/>
<evidence type="ECO:0000256" key="6">
    <source>
        <dbReference type="ARBA" id="ARBA00023117"/>
    </source>
</evidence>
<dbReference type="Proteomes" id="UP001249851">
    <property type="component" value="Unassembled WGS sequence"/>
</dbReference>
<evidence type="ECO:0000313" key="16">
    <source>
        <dbReference type="EMBL" id="KAK2564001.1"/>
    </source>
</evidence>
<keyword evidence="7" id="KW-0804">Transcription</keyword>
<dbReference type="Pfam" id="PF15613">
    <property type="entry name" value="WSD"/>
    <property type="match status" value="1"/>
</dbReference>
<evidence type="ECO:0000256" key="2">
    <source>
        <dbReference type="ARBA" id="ARBA00022723"/>
    </source>
</evidence>
<feature type="compositionally biased region" description="Low complexity" evidence="12">
    <location>
        <begin position="1004"/>
        <end position="1025"/>
    </location>
</feature>
<dbReference type="InterPro" id="IPR019786">
    <property type="entry name" value="Zinc_finger_PHD-type_CS"/>
</dbReference>
<feature type="domain" description="PHD-type" evidence="14">
    <location>
        <begin position="265"/>
        <end position="312"/>
    </location>
</feature>
<dbReference type="InterPro" id="IPR011011">
    <property type="entry name" value="Znf_FYVE_PHD"/>
</dbReference>
<reference evidence="16" key="2">
    <citation type="journal article" date="2023" name="Science">
        <title>Genomic signatures of disease resistance in endangered staghorn corals.</title>
        <authorList>
            <person name="Vollmer S.V."/>
            <person name="Selwyn J.D."/>
            <person name="Despard B.A."/>
            <person name="Roesel C.L."/>
        </authorList>
    </citation>
    <scope>NUCLEOTIDE SEQUENCE</scope>
    <source>
        <strain evidence="16">K2</strain>
    </source>
</reference>
<dbReference type="SMART" id="SM00249">
    <property type="entry name" value="PHD"/>
    <property type="match status" value="3"/>
</dbReference>
<gene>
    <name evidence="16" type="ORF">P5673_012208</name>
</gene>
<comment type="caution">
    <text evidence="16">The sequence shown here is derived from an EMBL/GenBank/DDBJ whole genome shotgun (WGS) entry which is preliminary data.</text>
</comment>
<evidence type="ECO:0000256" key="10">
    <source>
        <dbReference type="PROSITE-ProRule" id="PRU00146"/>
    </source>
</evidence>
<dbReference type="SUPFAM" id="SSF57903">
    <property type="entry name" value="FYVE/PHD zinc finger"/>
    <property type="match status" value="3"/>
</dbReference>
<dbReference type="GO" id="GO:0008270">
    <property type="term" value="F:zinc ion binding"/>
    <property type="evidence" value="ECO:0007669"/>
    <property type="project" value="UniProtKB-KW"/>
</dbReference>
<feature type="compositionally biased region" description="Polar residues" evidence="12">
    <location>
        <begin position="1241"/>
        <end position="1260"/>
    </location>
</feature>
<feature type="compositionally biased region" description="Polar residues" evidence="12">
    <location>
        <begin position="1494"/>
        <end position="1504"/>
    </location>
</feature>
<feature type="region of interest" description="Disordered" evidence="12">
    <location>
        <begin position="1386"/>
        <end position="1504"/>
    </location>
</feature>
<feature type="compositionally biased region" description="Low complexity" evidence="12">
    <location>
        <begin position="967"/>
        <end position="983"/>
    </location>
</feature>
<dbReference type="CDD" id="cd15559">
    <property type="entry name" value="PHD1_BPTF"/>
    <property type="match status" value="1"/>
</dbReference>
<dbReference type="PROSITE" id="PS50016">
    <property type="entry name" value="ZF_PHD_2"/>
    <property type="match status" value="3"/>
</dbReference>
<reference evidence="16" key="1">
    <citation type="journal article" date="2023" name="G3 (Bethesda)">
        <title>Whole genome assembly and annotation of the endangered Caribbean coral Acropora cervicornis.</title>
        <authorList>
            <person name="Selwyn J.D."/>
            <person name="Vollmer S.V."/>
        </authorList>
    </citation>
    <scope>NUCLEOTIDE SEQUENCE</scope>
    <source>
        <strain evidence="16">K2</strain>
    </source>
</reference>
<evidence type="ECO:0000256" key="12">
    <source>
        <dbReference type="SAM" id="MobiDB-lite"/>
    </source>
</evidence>
<dbReference type="PROSITE" id="PS50014">
    <property type="entry name" value="BROMODOMAIN_2"/>
    <property type="match status" value="1"/>
</dbReference>
<dbReference type="InterPro" id="IPR001965">
    <property type="entry name" value="Znf_PHD"/>
</dbReference>
<dbReference type="PANTHER" id="PTHR45975:SF2">
    <property type="entry name" value="NUCLEOSOME-REMODELING FACTOR SUBUNIT BPTF"/>
    <property type="match status" value="1"/>
</dbReference>
<keyword evidence="11" id="KW-0175">Coiled coil</keyword>
<feature type="compositionally biased region" description="Basic and acidic residues" evidence="12">
    <location>
        <begin position="1425"/>
        <end position="1443"/>
    </location>
</feature>
<keyword evidence="3 10" id="KW-0863">Zinc-finger</keyword>
<feature type="domain" description="PHD-type" evidence="14">
    <location>
        <begin position="2566"/>
        <end position="2617"/>
    </location>
</feature>
<feature type="compositionally biased region" description="Low complexity" evidence="12">
    <location>
        <begin position="1127"/>
        <end position="1136"/>
    </location>
</feature>
<feature type="compositionally biased region" description="Polar residues" evidence="12">
    <location>
        <begin position="1281"/>
        <end position="1297"/>
    </location>
</feature>
<feature type="compositionally biased region" description="Polar residues" evidence="12">
    <location>
        <begin position="1456"/>
        <end position="1484"/>
    </location>
</feature>
<dbReference type="InterPro" id="IPR038028">
    <property type="entry name" value="BPTF"/>
</dbReference>
<dbReference type="PROSITE" id="PS50827">
    <property type="entry name" value="DDT"/>
    <property type="match status" value="1"/>
</dbReference>
<protein>
    <submittedName>
        <fullName evidence="16">Nucleosome-remodeling factor subunit BPTF</fullName>
    </submittedName>
</protein>
<dbReference type="Gene3D" id="3.30.40.10">
    <property type="entry name" value="Zinc/RING finger domain, C3HC4 (zinc finger)"/>
    <property type="match status" value="3"/>
</dbReference>
<keyword evidence="6 9" id="KW-0103">Bromodomain</keyword>
<dbReference type="CDD" id="cd15560">
    <property type="entry name" value="PHD2_3_BPTF"/>
    <property type="match status" value="2"/>
</dbReference>
<dbReference type="SUPFAM" id="SSF47370">
    <property type="entry name" value="Bromodomain"/>
    <property type="match status" value="1"/>
</dbReference>
<dbReference type="PANTHER" id="PTHR45975">
    <property type="entry name" value="NUCLEOSOME-REMODELING FACTOR SUBUNIT BPTF"/>
    <property type="match status" value="1"/>
</dbReference>
<evidence type="ECO:0000256" key="11">
    <source>
        <dbReference type="SAM" id="Coils"/>
    </source>
</evidence>
<evidence type="ECO:0000256" key="3">
    <source>
        <dbReference type="ARBA" id="ARBA00022771"/>
    </source>
</evidence>
<feature type="compositionally biased region" description="Basic and acidic residues" evidence="12">
    <location>
        <begin position="1397"/>
        <end position="1415"/>
    </location>
</feature>
<feature type="compositionally biased region" description="Polar residues" evidence="12">
    <location>
        <begin position="10"/>
        <end position="52"/>
    </location>
</feature>
<dbReference type="GO" id="GO:0000978">
    <property type="term" value="F:RNA polymerase II cis-regulatory region sequence-specific DNA binding"/>
    <property type="evidence" value="ECO:0007669"/>
    <property type="project" value="TreeGrafter"/>
</dbReference>
<keyword evidence="4" id="KW-0862">Zinc</keyword>
<dbReference type="SMART" id="SM00297">
    <property type="entry name" value="BROMO"/>
    <property type="match status" value="1"/>
</dbReference>
<feature type="domain" description="Bromo" evidence="13">
    <location>
        <begin position="2701"/>
        <end position="2771"/>
    </location>
</feature>
<dbReference type="InterPro" id="IPR013083">
    <property type="entry name" value="Znf_RING/FYVE/PHD"/>
</dbReference>
<feature type="region of interest" description="Disordered" evidence="12">
    <location>
        <begin position="967"/>
        <end position="1028"/>
    </location>
</feature>
<feature type="coiled-coil region" evidence="11">
    <location>
        <begin position="2204"/>
        <end position="2257"/>
    </location>
</feature>
<dbReference type="Pfam" id="PF00439">
    <property type="entry name" value="Bromodomain"/>
    <property type="match status" value="1"/>
</dbReference>
<dbReference type="PROSITE" id="PS01359">
    <property type="entry name" value="ZF_PHD_1"/>
    <property type="match status" value="1"/>
</dbReference>
<feature type="compositionally biased region" description="Basic and acidic residues" evidence="12">
    <location>
        <begin position="586"/>
        <end position="599"/>
    </location>
</feature>
<keyword evidence="5" id="KW-0805">Transcription regulation</keyword>
<feature type="domain" description="DDT" evidence="15">
    <location>
        <begin position="110"/>
        <end position="170"/>
    </location>
</feature>
<evidence type="ECO:0000256" key="9">
    <source>
        <dbReference type="PROSITE-ProRule" id="PRU00035"/>
    </source>
</evidence>
<dbReference type="InterPro" id="IPR001487">
    <property type="entry name" value="Bromodomain"/>
</dbReference>
<feature type="region of interest" description="Disordered" evidence="12">
    <location>
        <begin position="413"/>
        <end position="434"/>
    </location>
</feature>
<feature type="compositionally biased region" description="Low complexity" evidence="12">
    <location>
        <begin position="1106"/>
        <end position="1118"/>
    </location>
</feature>
<organism evidence="16 17">
    <name type="scientific">Acropora cervicornis</name>
    <name type="common">Staghorn coral</name>
    <dbReference type="NCBI Taxonomy" id="6130"/>
    <lineage>
        <taxon>Eukaryota</taxon>
        <taxon>Metazoa</taxon>
        <taxon>Cnidaria</taxon>
        <taxon>Anthozoa</taxon>
        <taxon>Hexacorallia</taxon>
        <taxon>Scleractinia</taxon>
        <taxon>Astrocoeniina</taxon>
        <taxon>Acroporidae</taxon>
        <taxon>Acropora</taxon>
    </lineage>
</organism>
<evidence type="ECO:0000259" key="13">
    <source>
        <dbReference type="PROSITE" id="PS50014"/>
    </source>
</evidence>
<feature type="region of interest" description="Disordered" evidence="12">
    <location>
        <begin position="2473"/>
        <end position="2492"/>
    </location>
</feature>
<feature type="compositionally biased region" description="Low complexity" evidence="12">
    <location>
        <begin position="68"/>
        <end position="78"/>
    </location>
</feature>
<dbReference type="Pfam" id="PF00628">
    <property type="entry name" value="PHD"/>
    <property type="match status" value="3"/>
</dbReference>
<dbReference type="SMART" id="SM00571">
    <property type="entry name" value="DDT"/>
    <property type="match status" value="1"/>
</dbReference>
<feature type="compositionally biased region" description="Polar residues" evidence="12">
    <location>
        <begin position="984"/>
        <end position="995"/>
    </location>
</feature>
<name>A0AAD9V7B8_ACRCE</name>
<dbReference type="InterPro" id="IPR019787">
    <property type="entry name" value="Znf_PHD-finger"/>
</dbReference>
<dbReference type="InterPro" id="IPR036427">
    <property type="entry name" value="Bromodomain-like_sf"/>
</dbReference>
<feature type="region of interest" description="Disordered" evidence="12">
    <location>
        <begin position="2376"/>
        <end position="2397"/>
    </location>
</feature>
<evidence type="ECO:0000256" key="1">
    <source>
        <dbReference type="ARBA" id="ARBA00004123"/>
    </source>
</evidence>
<dbReference type="InterPro" id="IPR018501">
    <property type="entry name" value="DDT_dom"/>
</dbReference>
<dbReference type="Gene3D" id="1.20.920.10">
    <property type="entry name" value="Bromodomain-like"/>
    <property type="match status" value="1"/>
</dbReference>
<feature type="region of interest" description="Disordered" evidence="12">
    <location>
        <begin position="1"/>
        <end position="78"/>
    </location>
</feature>
<sequence length="2792" mass="306260">MRRGRGRPSKSLSQRAKPTTVSSATKQHGGQPSPRVTSTQAIKTRGSRSNTPRKYYAMDSSDSDSDNDSISSRGSSISSTPAKKIRYVEPLRVVTPVNLAPSSDDLLLDPEHVLQALGIYEVLRHFRRIIRLSPFRFEDFCGAVKAPDQSSLLAQIHLALFRFLLSEDETSGLTFVASDEKDSFNIHMYCLGDFTWPDVIRSYIISDKTEFGDAASAVIASQNEEPFPFTSVQNRLKILHRLCDQFLASNSVRYDIMNEGMVESEDHCRNCCKMGDLLCCESCPAVYHLHCLKPPLEVVPDGDWLCPVCELHQLKGVTDCLPDWDRDGWLRNTPLGVDREGRKYWFMARRLFVEGNDEVLYYSCKAHLDELINSLEEDGKEKKLLSMIKAKYKVMIKQMEITETLTEELRGDLPSGLTRQRPRPVKRKEETTFSLSKKEENIGNGATDPKNDVPEEISLSTLSEIKEGPAVEDNVDISEETHSPSATLTFVPDNDIKKIVTGPKVENPITFSSEKPMVLRDRKHSAQDSVYRRRRASTVLEHSNLSKADQSLKDASHGEMEIDPAELLGKADVPLPGMTDHKNSVVTKEIPESSEEGKKCSGTASSSSLTNIQSKNAVIKTEVSSSLPVKNAISTPSLKDSTVDPSKADVKKESTSIDTVAKEVVEKPVFKLGQEGNYSSYVNQFTSNTLALNKQQQVDQRDKKRSVSHKFSLNEFKWHGDTCGSKEVILNTLRFSIVGVENSIPSAFMHPSWPVQRSTWVKAVHMSKTPKEFAAALSFLESSIRPICYLSVWNDAVGHVELRRVMSESRQAGIKKKDHREEEDEPELDPKGFVNYTWMPHHQIWKQKGEEYRLFGGGGWVWTSGLQCRKRKRPHDKKDTFVSKKRKLLDTTNKISAAKAEKRAEALKKEGKKTKAALQVTSRTVTVQEEKSLKPQDSLTAATKTAAISGDTTSPSSLPVQTARLVTASTTQSSIQSTPNSSPVTMTQSPKQNPTVIFKGCSLNSSDSSATAPAPNATSSDSTSSVGCKSSSVQLLSTSQAHSNATSSEVAFLTVSSAVATSSLGSSLSLTRATIQPVMSATVSVMAEPSSESNTVEPSTSPQAESSSNSSLCVTSSSDQKGGDNPTSSSLSKTLSATNSTTAQMLSTIKCGPQICSISPPSSTCVSVLSSSSSLLSNSSDASSVTNCLTSEFSSANLKDHTISTISSLSSSALQSPTKTTAGLDSTSLSSTETEDDKAVDSSQTEPATTSDVLVSTRVENSGALESPSTSPERERGFAASETTKATVISPSRHSIPSVGGVNSSFTKDIGGGNNCEETKFLKKCAEGQVSTPDERDGVTEGEHFAKVLGVRVSNHKQDDQFDNEESIAQPTKVLNYPVVSEIPAIEHVSRSSTESMEAKRGERSQEPFDGDAKPQKMSCVASERNPRENKVFEIEEKGKNNSEKAPVLEDDLEDSQNVMIRNSVGVPNNDSSFKNDSSGTKSEGSLDKFNEENVGNTSEKDNTSLIENSVSPIASNCEVKESYIESSQTGATLSAAPLTTQHQKDDLTTAHDNHCENMRDQAPGETICKDSTEHLTSVCHATPDEVSESMTENVDVSSSSAITVLSTTSVSQPLLSSLPEGSKPQDEPMDVDVTSVSPTLKSSSVTSHLVSNALHSDRLEEKIATPEEISTKEEAMGIERPSVCEKDVPSAVTSSSIPDIAESSASTMLSPVVPNATSNSNSASCAVSSSQSLPKLSSLSRPTQGVTSTANLFVASLISTKAGEGTSIPHGVKAENTHSQHTLIPKDSIVNTVASVVNTLKGTSSQKILVTSRLPGQTTQYVPAVLKPILPSPKPPVQSTGTQGSIVAKVSAQASSSGQSASAPVKSIAALVASLPSSAATITPSQLIRLVSSDGRSIILQGSQIAAALAQQAGSQRGLTSAKSITLQVSGAAIAHTRAAGVAKTVGATTSNAIITVQRPQQQAAQIKPQIVVKPKMVTKPMEEEKFPSLEPVIKDPRALLDRRLAKWPLRHSVKSVFALQKHDRRRLGRKAGMKEMSGYVYSSRAVGVNWPSGIPRPSFKVAWRFRTQSLKTLAGAALQLRVLQSCLKWDEMNIRPPRGNSNTVFTSSGTTTTEITNRKFVSADGLRCKYLVRKVVRTLTKPVLEPPKPAPTKSKRGRTLRPKIVLQPDDDDDAKRSPSEPIVLEAWYPEAKLELWEIRQYHERIERERALEREKKQQEEAVKRAAELRAAALQRKQQEQQARQQQQHLLKMNKKKVQNAIKTQQRKVTVLKPAPPSTTYKATVAPPVPPGVLRRTLPVVPLTVSNKIPGIAVAIAPPVRTQSPARTKFNTAVSPHVQRLQPKPTVTQRVLPTQVPSSQISGSSVPVSRPVTLTTGTPIAARGNNPGNASRMKHSSKEQVKQASKAKFRKGGGVSGIAMLHNKKYMTMEARQDINRRVKQQFGVYMVFLFSWIAICRKVLDFILDKIERNEENERKREEKKRAKEESQALKLEKQKAAKLGVLLQKRKEALKKDMVRKRDLLERDLMVELQQNNPSKRKNSDRKNWQNSPEGPMTKKRKTEDEWLYCICKTPYDPAQFYVGCDMCANWFHGACVQVSPETAKNMDEWTCADCTQARRGVEEEELYCLCRQPYDERKFYIGCDKCQDWFHGACVGITAAEADNIEFYTCPRCSQSQAQEDKQPLTAREYDSLKRLLRSLQSHKMAWPFLEPVNPDDVPEYNDVIADPIDLSTVEERMNSKAYPSLESFVSDITKIFDNCRYFNQRDSPYYRCAEVLESFFVQKLRAWKSKK</sequence>
<keyword evidence="8" id="KW-0539">Nucleus</keyword>
<evidence type="ECO:0000259" key="14">
    <source>
        <dbReference type="PROSITE" id="PS50016"/>
    </source>
</evidence>
<feature type="region of interest" description="Disordered" evidence="12">
    <location>
        <begin position="586"/>
        <end position="608"/>
    </location>
</feature>
<dbReference type="Pfam" id="PF02791">
    <property type="entry name" value="DDT"/>
    <property type="match status" value="1"/>
</dbReference>
<feature type="domain" description="PHD-type" evidence="14">
    <location>
        <begin position="2625"/>
        <end position="2676"/>
    </location>
</feature>
<dbReference type="PRINTS" id="PR00503">
    <property type="entry name" value="BROMODOMAIN"/>
</dbReference>
<feature type="region of interest" description="Disordered" evidence="12">
    <location>
        <begin position="1086"/>
        <end position="1136"/>
    </location>
</feature>
<evidence type="ECO:0000256" key="7">
    <source>
        <dbReference type="ARBA" id="ARBA00023163"/>
    </source>
</evidence>
<comment type="subcellular location">
    <subcellularLocation>
        <location evidence="1">Nucleus</location>
    </subcellularLocation>
</comment>
<keyword evidence="2" id="KW-0479">Metal-binding</keyword>
<dbReference type="EMBL" id="JARQWQ010000023">
    <property type="protein sequence ID" value="KAK2564001.1"/>
    <property type="molecule type" value="Genomic_DNA"/>
</dbReference>
<feature type="compositionally biased region" description="Polar residues" evidence="12">
    <location>
        <begin position="1090"/>
        <end position="1105"/>
    </location>
</feature>
<dbReference type="GO" id="GO:0006357">
    <property type="term" value="P:regulation of transcription by RNA polymerase II"/>
    <property type="evidence" value="ECO:0007669"/>
    <property type="project" value="InterPro"/>
</dbReference>
<dbReference type="GO" id="GO:0016589">
    <property type="term" value="C:NURF complex"/>
    <property type="evidence" value="ECO:0007669"/>
    <property type="project" value="InterPro"/>
</dbReference>
<evidence type="ECO:0000313" key="17">
    <source>
        <dbReference type="Proteomes" id="UP001249851"/>
    </source>
</evidence>
<evidence type="ECO:0000256" key="4">
    <source>
        <dbReference type="ARBA" id="ARBA00022833"/>
    </source>
</evidence>
<feature type="region of interest" description="Disordered" evidence="12">
    <location>
        <begin position="1209"/>
        <end position="1297"/>
    </location>
</feature>
<feature type="region of interest" description="Disordered" evidence="12">
    <location>
        <begin position="2534"/>
        <end position="2559"/>
    </location>
</feature>
<keyword evidence="17" id="KW-1185">Reference proteome</keyword>